<dbReference type="OrthoDB" id="6629542at2759"/>
<accession>A0A5B7HJL4</accession>
<keyword evidence="3" id="KW-1185">Reference proteome</keyword>
<evidence type="ECO:0000313" key="3">
    <source>
        <dbReference type="Proteomes" id="UP000324222"/>
    </source>
</evidence>
<evidence type="ECO:0000259" key="1">
    <source>
        <dbReference type="Pfam" id="PF10545"/>
    </source>
</evidence>
<dbReference type="Pfam" id="PF10545">
    <property type="entry name" value="MADF_DNA_bdg"/>
    <property type="match status" value="1"/>
</dbReference>
<dbReference type="EMBL" id="VSRR010035122">
    <property type="protein sequence ID" value="MPC72650.1"/>
    <property type="molecule type" value="Genomic_DNA"/>
</dbReference>
<sequence length="73" mass="8221">MLANVLINLVRERSAIYDPSDPMHRDRGAIAALWKEIATEMKCQGKLKKKNSLLITTVEVTCIVLNYEGIAVY</sequence>
<comment type="caution">
    <text evidence="2">The sequence shown here is derived from an EMBL/GenBank/DDBJ whole genome shotgun (WGS) entry which is preliminary data.</text>
</comment>
<dbReference type="Proteomes" id="UP000324222">
    <property type="component" value="Unassembled WGS sequence"/>
</dbReference>
<dbReference type="InterPro" id="IPR006578">
    <property type="entry name" value="MADF-dom"/>
</dbReference>
<dbReference type="AlphaFoldDB" id="A0A5B7HJL4"/>
<proteinExistence type="predicted"/>
<reference evidence="2 3" key="1">
    <citation type="submission" date="2019-05" db="EMBL/GenBank/DDBJ databases">
        <title>Another draft genome of Portunus trituberculatus and its Hox gene families provides insights of decapod evolution.</title>
        <authorList>
            <person name="Jeong J.-H."/>
            <person name="Song I."/>
            <person name="Kim S."/>
            <person name="Choi T."/>
            <person name="Kim D."/>
            <person name="Ryu S."/>
            <person name="Kim W."/>
        </authorList>
    </citation>
    <scope>NUCLEOTIDE SEQUENCE [LARGE SCALE GENOMIC DNA]</scope>
    <source>
        <tissue evidence="2">Muscle</tissue>
    </source>
</reference>
<evidence type="ECO:0000313" key="2">
    <source>
        <dbReference type="EMBL" id="MPC72650.1"/>
    </source>
</evidence>
<gene>
    <name evidence="2" type="ORF">E2C01_066961</name>
</gene>
<name>A0A5B7HJL4_PORTR</name>
<organism evidence="2 3">
    <name type="scientific">Portunus trituberculatus</name>
    <name type="common">Swimming crab</name>
    <name type="synonym">Neptunus trituberculatus</name>
    <dbReference type="NCBI Taxonomy" id="210409"/>
    <lineage>
        <taxon>Eukaryota</taxon>
        <taxon>Metazoa</taxon>
        <taxon>Ecdysozoa</taxon>
        <taxon>Arthropoda</taxon>
        <taxon>Crustacea</taxon>
        <taxon>Multicrustacea</taxon>
        <taxon>Malacostraca</taxon>
        <taxon>Eumalacostraca</taxon>
        <taxon>Eucarida</taxon>
        <taxon>Decapoda</taxon>
        <taxon>Pleocyemata</taxon>
        <taxon>Brachyura</taxon>
        <taxon>Eubrachyura</taxon>
        <taxon>Portunoidea</taxon>
        <taxon>Portunidae</taxon>
        <taxon>Portuninae</taxon>
        <taxon>Portunus</taxon>
    </lineage>
</organism>
<feature type="domain" description="MADF" evidence="1">
    <location>
        <begin position="6"/>
        <end position="46"/>
    </location>
</feature>
<protein>
    <recommendedName>
        <fullName evidence="1">MADF domain-containing protein</fullName>
    </recommendedName>
</protein>